<dbReference type="GO" id="GO:0070677">
    <property type="term" value="F:rRNA (cytosine-2'-O-)-methyltransferase activity"/>
    <property type="evidence" value="ECO:0007669"/>
    <property type="project" value="UniProtKB-UniRule"/>
</dbReference>
<dbReference type="EC" id="2.1.1.198" evidence="6"/>
<dbReference type="InterPro" id="IPR014776">
    <property type="entry name" value="4pyrrole_Mease_sub2"/>
</dbReference>
<dbReference type="PANTHER" id="PTHR46111">
    <property type="entry name" value="RIBOSOMAL RNA SMALL SUBUNIT METHYLTRANSFERASE I"/>
    <property type="match status" value="1"/>
</dbReference>
<dbReference type="CDD" id="cd11648">
    <property type="entry name" value="RsmI"/>
    <property type="match status" value="1"/>
</dbReference>
<keyword evidence="5 6" id="KW-0949">S-adenosyl-L-methionine</keyword>
<comment type="similarity">
    <text evidence="6">Belongs to the methyltransferase superfamily. RsmI family.</text>
</comment>
<name>A0A3E3E2N5_9FIRM</name>
<dbReference type="PROSITE" id="PS01296">
    <property type="entry name" value="RSMI"/>
    <property type="match status" value="1"/>
</dbReference>
<comment type="function">
    <text evidence="6">Catalyzes the 2'-O-methylation of the ribose of cytidine 1402 (C1402) in 16S rRNA.</text>
</comment>
<gene>
    <name evidence="6 8" type="primary">rsmI</name>
    <name evidence="8" type="ORF">DW687_02310</name>
</gene>
<keyword evidence="2 6" id="KW-0698">rRNA processing</keyword>
<dbReference type="EMBL" id="QUSM01000002">
    <property type="protein sequence ID" value="RGD75178.1"/>
    <property type="molecule type" value="Genomic_DNA"/>
</dbReference>
<comment type="caution">
    <text evidence="8">The sequence shown here is derived from an EMBL/GenBank/DDBJ whole genome shotgun (WGS) entry which is preliminary data.</text>
</comment>
<dbReference type="AlphaFoldDB" id="A0A3E3E2N5"/>
<feature type="domain" description="Tetrapyrrole methylase" evidence="7">
    <location>
        <begin position="4"/>
        <end position="203"/>
    </location>
</feature>
<protein>
    <recommendedName>
        <fullName evidence="6">Ribosomal RNA small subunit methyltransferase I</fullName>
        <ecNumber evidence="6">2.1.1.198</ecNumber>
    </recommendedName>
    <alternativeName>
        <fullName evidence="6">16S rRNA 2'-O-ribose C1402 methyltransferase</fullName>
    </alternativeName>
    <alternativeName>
        <fullName evidence="6">rRNA (cytidine-2'-O-)-methyltransferase RsmI</fullName>
    </alternativeName>
</protein>
<dbReference type="HAMAP" id="MF_01877">
    <property type="entry name" value="16SrRNA_methyltr_I"/>
    <property type="match status" value="1"/>
</dbReference>
<dbReference type="Pfam" id="PF00590">
    <property type="entry name" value="TP_methylase"/>
    <property type="match status" value="1"/>
</dbReference>
<dbReference type="InterPro" id="IPR000878">
    <property type="entry name" value="4pyrrol_Mease"/>
</dbReference>
<proteinExistence type="inferred from homology"/>
<evidence type="ECO:0000256" key="2">
    <source>
        <dbReference type="ARBA" id="ARBA00022552"/>
    </source>
</evidence>
<evidence type="ECO:0000256" key="4">
    <source>
        <dbReference type="ARBA" id="ARBA00022679"/>
    </source>
</evidence>
<dbReference type="FunFam" id="3.30.950.10:FF:000002">
    <property type="entry name" value="Ribosomal RNA small subunit methyltransferase I"/>
    <property type="match status" value="1"/>
</dbReference>
<evidence type="ECO:0000313" key="8">
    <source>
        <dbReference type="EMBL" id="RGD75178.1"/>
    </source>
</evidence>
<evidence type="ECO:0000256" key="3">
    <source>
        <dbReference type="ARBA" id="ARBA00022603"/>
    </source>
</evidence>
<comment type="catalytic activity">
    <reaction evidence="6">
        <text>cytidine(1402) in 16S rRNA + S-adenosyl-L-methionine = 2'-O-methylcytidine(1402) in 16S rRNA + S-adenosyl-L-homocysteine + H(+)</text>
        <dbReference type="Rhea" id="RHEA:42924"/>
        <dbReference type="Rhea" id="RHEA-COMP:10285"/>
        <dbReference type="Rhea" id="RHEA-COMP:10286"/>
        <dbReference type="ChEBI" id="CHEBI:15378"/>
        <dbReference type="ChEBI" id="CHEBI:57856"/>
        <dbReference type="ChEBI" id="CHEBI:59789"/>
        <dbReference type="ChEBI" id="CHEBI:74495"/>
        <dbReference type="ChEBI" id="CHEBI:82748"/>
        <dbReference type="EC" id="2.1.1.198"/>
    </reaction>
</comment>
<evidence type="ECO:0000313" key="9">
    <source>
        <dbReference type="Proteomes" id="UP000261212"/>
    </source>
</evidence>
<dbReference type="NCBIfam" id="TIGR00096">
    <property type="entry name" value="16S rRNA (cytidine(1402)-2'-O)-methyltransferase"/>
    <property type="match status" value="1"/>
</dbReference>
<evidence type="ECO:0000256" key="1">
    <source>
        <dbReference type="ARBA" id="ARBA00022490"/>
    </source>
</evidence>
<organism evidence="8 9">
    <name type="scientific">Anaerofustis stercorihominis</name>
    <dbReference type="NCBI Taxonomy" id="214853"/>
    <lineage>
        <taxon>Bacteria</taxon>
        <taxon>Bacillati</taxon>
        <taxon>Bacillota</taxon>
        <taxon>Clostridia</taxon>
        <taxon>Eubacteriales</taxon>
        <taxon>Eubacteriaceae</taxon>
        <taxon>Anaerofustis</taxon>
    </lineage>
</organism>
<dbReference type="PIRSF" id="PIRSF005917">
    <property type="entry name" value="MTase_YraL"/>
    <property type="match status" value="1"/>
</dbReference>
<dbReference type="InterPro" id="IPR018063">
    <property type="entry name" value="SAM_MeTrfase_RsmI_CS"/>
</dbReference>
<evidence type="ECO:0000256" key="5">
    <source>
        <dbReference type="ARBA" id="ARBA00022691"/>
    </source>
</evidence>
<dbReference type="InterPro" id="IPR035996">
    <property type="entry name" value="4pyrrol_Methylase_sf"/>
</dbReference>
<keyword evidence="1 6" id="KW-0963">Cytoplasm</keyword>
<dbReference type="Proteomes" id="UP000261212">
    <property type="component" value="Unassembled WGS sequence"/>
</dbReference>
<dbReference type="GO" id="GO:0005737">
    <property type="term" value="C:cytoplasm"/>
    <property type="evidence" value="ECO:0007669"/>
    <property type="project" value="UniProtKB-SubCell"/>
</dbReference>
<dbReference type="SUPFAM" id="SSF53790">
    <property type="entry name" value="Tetrapyrrole methylase"/>
    <property type="match status" value="1"/>
</dbReference>
<evidence type="ECO:0000259" key="7">
    <source>
        <dbReference type="Pfam" id="PF00590"/>
    </source>
</evidence>
<dbReference type="Gene3D" id="3.40.1010.10">
    <property type="entry name" value="Cobalt-precorrin-4 Transmethylase, Domain 1"/>
    <property type="match status" value="1"/>
</dbReference>
<dbReference type="InterPro" id="IPR008189">
    <property type="entry name" value="rRNA_ssu_MeTfrase_I"/>
</dbReference>
<dbReference type="InterPro" id="IPR014777">
    <property type="entry name" value="4pyrrole_Mease_sub1"/>
</dbReference>
<dbReference type="FunFam" id="3.40.1010.10:FF:000007">
    <property type="entry name" value="Ribosomal RNA small subunit methyltransferase I"/>
    <property type="match status" value="1"/>
</dbReference>
<dbReference type="RefSeq" id="WP_117531336.1">
    <property type="nucleotide sequence ID" value="NZ_QUSM01000002.1"/>
</dbReference>
<keyword evidence="4 6" id="KW-0808">Transferase</keyword>
<accession>A0A3E3E2N5</accession>
<evidence type="ECO:0000256" key="6">
    <source>
        <dbReference type="HAMAP-Rule" id="MF_01877"/>
    </source>
</evidence>
<comment type="subcellular location">
    <subcellularLocation>
        <location evidence="6">Cytoplasm</location>
    </subcellularLocation>
</comment>
<dbReference type="Gene3D" id="3.30.950.10">
    <property type="entry name" value="Methyltransferase, Cobalt-precorrin-4 Transmethylase, Domain 2"/>
    <property type="match status" value="1"/>
</dbReference>
<dbReference type="PANTHER" id="PTHR46111:SF1">
    <property type="entry name" value="RIBOSOMAL RNA SMALL SUBUNIT METHYLTRANSFERASE I"/>
    <property type="match status" value="1"/>
</dbReference>
<sequence>MEDRVYIVSTPIGNLEDMTFRAVKVLKEVDVILCEDTRHSIKLLNHFEIKNKLISYHKFNEKERIDYILSLINENKTLALISDAGTPLISDPGNILVKELIENDIKFTVVPGANALLPALILSGFNSEEFLFIGFLPKKNNKKEEKLNTLKDFDKTLIFYSSPYELIDMINSIDNVLGDRKTSISKEITKLHETTYRGTPKELIAMLNDMEIKGEFVIVVEGNKEEKKLLTKEEAKQIFDMEIQKGGHPKDLIKKLAKENNLNKRELYNYLMKK</sequence>
<reference evidence="8 9" key="1">
    <citation type="submission" date="2018-08" db="EMBL/GenBank/DDBJ databases">
        <title>A genome reference for cultivated species of the human gut microbiota.</title>
        <authorList>
            <person name="Zou Y."/>
            <person name="Xue W."/>
            <person name="Luo G."/>
        </authorList>
    </citation>
    <scope>NUCLEOTIDE SEQUENCE [LARGE SCALE GENOMIC DNA]</scope>
    <source>
        <strain evidence="8 9">AM25-6</strain>
    </source>
</reference>
<keyword evidence="3 6" id="KW-0489">Methyltransferase</keyword>